<reference evidence="3" key="1">
    <citation type="journal article" date="2019" name="Int. J. Syst. Evol. Microbiol.">
        <title>The Global Catalogue of Microorganisms (GCM) 10K type strain sequencing project: providing services to taxonomists for standard genome sequencing and annotation.</title>
        <authorList>
            <consortium name="The Broad Institute Genomics Platform"/>
            <consortium name="The Broad Institute Genome Sequencing Center for Infectious Disease"/>
            <person name="Wu L."/>
            <person name="Ma J."/>
        </authorList>
    </citation>
    <scope>NUCLEOTIDE SEQUENCE [LARGE SCALE GENOMIC DNA]</scope>
    <source>
        <strain evidence="3">JCM 14924</strain>
    </source>
</reference>
<feature type="compositionally biased region" description="Low complexity" evidence="1">
    <location>
        <begin position="109"/>
        <end position="120"/>
    </location>
</feature>
<keyword evidence="3" id="KW-1185">Reference proteome</keyword>
<dbReference type="Proteomes" id="UP001501391">
    <property type="component" value="Unassembled WGS sequence"/>
</dbReference>
<sequence length="141" mass="14574">MATLQDTELLYTAGPAGLRHVQAGARTVLETGDTAAPAGAETLTALDADLRARSWSPRGSTGLLAGSLFLDALTSGRRALVPGCRTVGLRGCRPAARLEGIRDGIGARCGTGRRAGSARGSDTSVGRSRRVGSLDVEQWRS</sequence>
<dbReference type="InterPro" id="IPR002736">
    <property type="entry name" value="CitG"/>
</dbReference>
<evidence type="ECO:0000313" key="3">
    <source>
        <dbReference type="Proteomes" id="UP001501391"/>
    </source>
</evidence>
<dbReference type="Gene3D" id="1.10.4200.10">
    <property type="entry name" value="Triphosphoribosyl-dephospho-CoA protein"/>
    <property type="match status" value="1"/>
</dbReference>
<name>A0ABP5NG02_9ACTN</name>
<dbReference type="EMBL" id="BAAAOQ010000013">
    <property type="protein sequence ID" value="GAA2198502.1"/>
    <property type="molecule type" value="Genomic_DNA"/>
</dbReference>
<protein>
    <recommendedName>
        <fullName evidence="4">Triphosphoribosyl-dephospho-CoA synthase</fullName>
    </recommendedName>
</protein>
<evidence type="ECO:0008006" key="4">
    <source>
        <dbReference type="Google" id="ProtNLM"/>
    </source>
</evidence>
<comment type="caution">
    <text evidence="2">The sequence shown here is derived from an EMBL/GenBank/DDBJ whole genome shotgun (WGS) entry which is preliminary data.</text>
</comment>
<evidence type="ECO:0000256" key="1">
    <source>
        <dbReference type="SAM" id="MobiDB-lite"/>
    </source>
</evidence>
<dbReference type="Pfam" id="PF01874">
    <property type="entry name" value="CitG"/>
    <property type="match status" value="1"/>
</dbReference>
<feature type="region of interest" description="Disordered" evidence="1">
    <location>
        <begin position="109"/>
        <end position="141"/>
    </location>
</feature>
<organism evidence="2 3">
    <name type="scientific">Streptomyces bangladeshensis</name>
    <dbReference type="NCBI Taxonomy" id="295352"/>
    <lineage>
        <taxon>Bacteria</taxon>
        <taxon>Bacillati</taxon>
        <taxon>Actinomycetota</taxon>
        <taxon>Actinomycetes</taxon>
        <taxon>Kitasatosporales</taxon>
        <taxon>Streptomycetaceae</taxon>
        <taxon>Streptomyces</taxon>
    </lineage>
</organism>
<accession>A0ABP5NG02</accession>
<gene>
    <name evidence="2" type="ORF">GCM10009787_41480</name>
</gene>
<proteinExistence type="predicted"/>
<evidence type="ECO:0000313" key="2">
    <source>
        <dbReference type="EMBL" id="GAA2198502.1"/>
    </source>
</evidence>